<evidence type="ECO:0000256" key="2">
    <source>
        <dbReference type="SAM" id="SignalP"/>
    </source>
</evidence>
<feature type="signal peptide" evidence="2">
    <location>
        <begin position="1"/>
        <end position="24"/>
    </location>
</feature>
<comment type="caution">
    <text evidence="4">The sequence shown here is derived from an EMBL/GenBank/DDBJ whole genome shotgun (WGS) entry which is preliminary data.</text>
</comment>
<evidence type="ECO:0000313" key="4">
    <source>
        <dbReference type="EMBL" id="KAK8144383.1"/>
    </source>
</evidence>
<organism evidence="4 5">
    <name type="scientific">Beauveria asiatica</name>
    <dbReference type="NCBI Taxonomy" id="1069075"/>
    <lineage>
        <taxon>Eukaryota</taxon>
        <taxon>Fungi</taxon>
        <taxon>Dikarya</taxon>
        <taxon>Ascomycota</taxon>
        <taxon>Pezizomycotina</taxon>
        <taxon>Sordariomycetes</taxon>
        <taxon>Hypocreomycetidae</taxon>
        <taxon>Hypocreales</taxon>
        <taxon>Cordycipitaceae</taxon>
        <taxon>Beauveria</taxon>
    </lineage>
</organism>
<keyword evidence="5" id="KW-1185">Reference proteome</keyword>
<dbReference type="AlphaFoldDB" id="A0AAW0RQ75"/>
<accession>A0AAW0RQ75</accession>
<protein>
    <recommendedName>
        <fullName evidence="3">DUF7492 domain-containing protein</fullName>
    </recommendedName>
</protein>
<dbReference type="InterPro" id="IPR055915">
    <property type="entry name" value="DUF7492"/>
</dbReference>
<feature type="chain" id="PRO_5043418473" description="DUF7492 domain-containing protein" evidence="2">
    <location>
        <begin position="25"/>
        <end position="479"/>
    </location>
</feature>
<name>A0AAW0RQ75_9HYPO</name>
<dbReference type="Proteomes" id="UP001397290">
    <property type="component" value="Unassembled WGS sequence"/>
</dbReference>
<dbReference type="EMBL" id="JAAHCF010000394">
    <property type="protein sequence ID" value="KAK8144383.1"/>
    <property type="molecule type" value="Genomic_DNA"/>
</dbReference>
<evidence type="ECO:0000256" key="1">
    <source>
        <dbReference type="SAM" id="MobiDB-lite"/>
    </source>
</evidence>
<evidence type="ECO:0000259" key="3">
    <source>
        <dbReference type="Pfam" id="PF24320"/>
    </source>
</evidence>
<evidence type="ECO:0000313" key="5">
    <source>
        <dbReference type="Proteomes" id="UP001397290"/>
    </source>
</evidence>
<proteinExistence type="predicted"/>
<gene>
    <name evidence="4" type="ORF">G3M48_005878</name>
</gene>
<dbReference type="Pfam" id="PF24320">
    <property type="entry name" value="DUF7492"/>
    <property type="match status" value="1"/>
</dbReference>
<feature type="region of interest" description="Disordered" evidence="1">
    <location>
        <begin position="333"/>
        <end position="408"/>
    </location>
</feature>
<sequence length="479" mass="50230">MRPSQSTASTALLTVAALVGLANAHSWVEEVYRVDDNGAMVGQTGYPRGWIPRTSTNPPFSDVLAQWLLPLKGQSAYSGNEILNKHQKTENNPALPMLQAAPGDKIALLYLENGHVSLPQNQPKKPRNRGTVFLYGTTQPAKDERLFDVHLVWNRAGTGGDKRGKLLATRNYDDGQCYQTNPQEISTSRAQKLAPEGAVHERELRCQSDVQLPDDLKPGDVYTIYWYWDWPDLDPEHIKVDATTDGRYPWAGTFMRGETDPNGFTMAAIAKNESYASTVDIQIVERAKIPPGAAVAKAADVGQSNQKIYTMAVADQLSNNFKVNIDANNAGGGSSNAAAPASSPSATATGSNPAAAPSSNAPTTASSAAAPTTASSAAAPTTASSAAAPTTVSSATAPTTTARDARGGGSVTVTMTVTVPATTVYSTVYVTKSVVAGDGSGSAISPAVPVYATATAGAPAPTAPAIRGRVVRRNWQFGQ</sequence>
<reference evidence="4 5" key="1">
    <citation type="submission" date="2020-02" db="EMBL/GenBank/DDBJ databases">
        <title>Comparative genomics of the hypocrealean fungal genus Beauvera.</title>
        <authorList>
            <person name="Showalter D.N."/>
            <person name="Bushley K.E."/>
            <person name="Rehner S.A."/>
        </authorList>
    </citation>
    <scope>NUCLEOTIDE SEQUENCE [LARGE SCALE GENOMIC DNA]</scope>
    <source>
        <strain evidence="4 5">ARSEF4384</strain>
    </source>
</reference>
<feature type="compositionally biased region" description="Low complexity" evidence="1">
    <location>
        <begin position="335"/>
        <end position="402"/>
    </location>
</feature>
<feature type="domain" description="DUF7492" evidence="3">
    <location>
        <begin position="22"/>
        <end position="238"/>
    </location>
</feature>
<keyword evidence="2" id="KW-0732">Signal</keyword>